<dbReference type="InterPro" id="IPR001851">
    <property type="entry name" value="ABC_transp_permease"/>
</dbReference>
<feature type="transmembrane region" description="Helical" evidence="6">
    <location>
        <begin position="94"/>
        <end position="115"/>
    </location>
</feature>
<dbReference type="PANTHER" id="PTHR43370:SF1">
    <property type="entry name" value="GUANOSINE ABC TRANSPORTER PERMEASE PROTEIN NUPQ"/>
    <property type="match status" value="1"/>
</dbReference>
<keyword evidence="2" id="KW-1003">Cell membrane</keyword>
<evidence type="ECO:0000256" key="1">
    <source>
        <dbReference type="ARBA" id="ARBA00004651"/>
    </source>
</evidence>
<keyword evidence="4 6" id="KW-1133">Transmembrane helix</keyword>
<dbReference type="PANTHER" id="PTHR43370">
    <property type="entry name" value="SUGAR ABC TRANSPORTER INTEGRAL MEMBRANE PROTEIN-RELATED"/>
    <property type="match status" value="1"/>
</dbReference>
<comment type="subcellular location">
    <subcellularLocation>
        <location evidence="1">Cell membrane</location>
        <topology evidence="1">Multi-pass membrane protein</topology>
    </subcellularLocation>
</comment>
<protein>
    <recommendedName>
        <fullName evidence="9">ABC transporter permease</fullName>
    </recommendedName>
</protein>
<keyword evidence="5 6" id="KW-0472">Membrane</keyword>
<evidence type="ECO:0008006" key="9">
    <source>
        <dbReference type="Google" id="ProtNLM"/>
    </source>
</evidence>
<sequence>MDVFHLIFNADFLATTVRMTTPIMFAGLAALIVSQAGMMNLAIESTMLTSALVGVIVSAWTHNAWAGLIGAVLIGILMSGVIGYAALVLKADMYMNGVAFNLMMSGGTVFIMYLICGSKGMTTGLQSAVLPTVTIPLIKDIPVLGKIISGQYLLTYAAVLCTVFMNLFLYKTKIGLRLRMVGENPEAAESVGINSVKMKMLAMCISGGMSALGGVFLSMGYVSWFQAGMTNGRGFIGMAAAALGGNRPLGSLLASLLFGSADALAMILSTLSIPSELVSMIPYFLTIVGLIISSIIMKNRMEYKASYQKTEEENKHG</sequence>
<evidence type="ECO:0000256" key="2">
    <source>
        <dbReference type="ARBA" id="ARBA00022475"/>
    </source>
</evidence>
<keyword evidence="8" id="KW-1185">Reference proteome</keyword>
<dbReference type="GO" id="GO:0022857">
    <property type="term" value="F:transmembrane transporter activity"/>
    <property type="evidence" value="ECO:0007669"/>
    <property type="project" value="InterPro"/>
</dbReference>
<keyword evidence="3 6" id="KW-0812">Transmembrane</keyword>
<organism evidence="7 8">
    <name type="scientific">Hungatella hathewayi WAL-18680</name>
    <dbReference type="NCBI Taxonomy" id="742737"/>
    <lineage>
        <taxon>Bacteria</taxon>
        <taxon>Bacillati</taxon>
        <taxon>Bacillota</taxon>
        <taxon>Clostridia</taxon>
        <taxon>Lachnospirales</taxon>
        <taxon>Lachnospiraceae</taxon>
        <taxon>Hungatella</taxon>
    </lineage>
</organism>
<feature type="transmembrane region" description="Helical" evidence="6">
    <location>
        <begin position="41"/>
        <end position="60"/>
    </location>
</feature>
<accession>G5ILW9</accession>
<feature type="transmembrane region" description="Helical" evidence="6">
    <location>
        <begin position="200"/>
        <end position="218"/>
    </location>
</feature>
<feature type="transmembrane region" description="Helical" evidence="6">
    <location>
        <begin position="277"/>
        <end position="297"/>
    </location>
</feature>
<dbReference type="GO" id="GO:0005886">
    <property type="term" value="C:plasma membrane"/>
    <property type="evidence" value="ECO:0007669"/>
    <property type="project" value="UniProtKB-SubCell"/>
</dbReference>
<dbReference type="CDD" id="cd06580">
    <property type="entry name" value="TM_PBP1_transp_TpRbsC_like"/>
    <property type="match status" value="1"/>
</dbReference>
<dbReference type="PATRIC" id="fig|742737.3.peg.4483"/>
<dbReference type="HOGENOM" id="CLU_040769_1_3_9"/>
<evidence type="ECO:0000256" key="4">
    <source>
        <dbReference type="ARBA" id="ARBA00022989"/>
    </source>
</evidence>
<dbReference type="Pfam" id="PF02653">
    <property type="entry name" value="BPD_transp_2"/>
    <property type="match status" value="1"/>
</dbReference>
<evidence type="ECO:0000256" key="5">
    <source>
        <dbReference type="ARBA" id="ARBA00023136"/>
    </source>
</evidence>
<dbReference type="Proteomes" id="UP000005384">
    <property type="component" value="Unassembled WGS sequence"/>
</dbReference>
<evidence type="ECO:0000313" key="7">
    <source>
        <dbReference type="EMBL" id="EHI57388.1"/>
    </source>
</evidence>
<comment type="caution">
    <text evidence="7">The sequence shown here is derived from an EMBL/GenBank/DDBJ whole genome shotgun (WGS) entry which is preliminary data.</text>
</comment>
<dbReference type="AlphaFoldDB" id="G5ILW9"/>
<gene>
    <name evidence="7" type="ORF">HMPREF9473_04497</name>
</gene>
<dbReference type="RefSeq" id="WP_006782485.1">
    <property type="nucleotide sequence ID" value="NZ_CP040506.1"/>
</dbReference>
<feature type="transmembrane region" description="Helical" evidence="6">
    <location>
        <begin position="152"/>
        <end position="170"/>
    </location>
</feature>
<evidence type="ECO:0000313" key="8">
    <source>
        <dbReference type="Proteomes" id="UP000005384"/>
    </source>
</evidence>
<evidence type="ECO:0000256" key="6">
    <source>
        <dbReference type="SAM" id="Phobius"/>
    </source>
</evidence>
<feature type="transmembrane region" description="Helical" evidence="6">
    <location>
        <begin position="12"/>
        <end position="34"/>
    </location>
</feature>
<evidence type="ECO:0000256" key="3">
    <source>
        <dbReference type="ARBA" id="ARBA00022692"/>
    </source>
</evidence>
<reference evidence="7 8" key="1">
    <citation type="submission" date="2011-08" db="EMBL/GenBank/DDBJ databases">
        <title>The Genome Sequence of Clostridium hathewayi WAL-18680.</title>
        <authorList>
            <consortium name="The Broad Institute Genome Sequencing Platform"/>
            <person name="Earl A."/>
            <person name="Ward D."/>
            <person name="Feldgarden M."/>
            <person name="Gevers D."/>
            <person name="Finegold S.M."/>
            <person name="Summanen P.H."/>
            <person name="Molitoris D.R."/>
            <person name="Song M."/>
            <person name="Daigneault M."/>
            <person name="Allen-Vercoe E."/>
            <person name="Young S.K."/>
            <person name="Zeng Q."/>
            <person name="Gargeya S."/>
            <person name="Fitzgerald M."/>
            <person name="Haas B."/>
            <person name="Abouelleil A."/>
            <person name="Alvarado L."/>
            <person name="Arachchi H.M."/>
            <person name="Berlin A."/>
            <person name="Brown A."/>
            <person name="Chapman S.B."/>
            <person name="Chen Z."/>
            <person name="Dunbar C."/>
            <person name="Freedman E."/>
            <person name="Gearin G."/>
            <person name="Gellesch M."/>
            <person name="Goldberg J."/>
            <person name="Griggs A."/>
            <person name="Gujja S."/>
            <person name="Heiman D."/>
            <person name="Howarth C."/>
            <person name="Larson L."/>
            <person name="Lui A."/>
            <person name="MacDonald P.J.P."/>
            <person name="Montmayeur A."/>
            <person name="Murphy C."/>
            <person name="Neiman D."/>
            <person name="Pearson M."/>
            <person name="Priest M."/>
            <person name="Roberts A."/>
            <person name="Saif S."/>
            <person name="Shea T."/>
            <person name="Shenoy N."/>
            <person name="Sisk P."/>
            <person name="Stolte C."/>
            <person name="Sykes S."/>
            <person name="Wortman J."/>
            <person name="Nusbaum C."/>
            <person name="Birren B."/>
        </authorList>
    </citation>
    <scope>NUCLEOTIDE SEQUENCE [LARGE SCALE GENOMIC DNA]</scope>
    <source>
        <strain evidence="7 8">WAL-18680</strain>
    </source>
</reference>
<feature type="transmembrane region" description="Helical" evidence="6">
    <location>
        <begin position="66"/>
        <end position="87"/>
    </location>
</feature>
<proteinExistence type="predicted"/>
<dbReference type="OrthoDB" id="9792579at2"/>
<name>G5ILW9_9FIRM</name>
<dbReference type="EMBL" id="ADLN01000120">
    <property type="protein sequence ID" value="EHI57388.1"/>
    <property type="molecule type" value="Genomic_DNA"/>
</dbReference>